<accession>A0AAN8WI30</accession>
<protein>
    <submittedName>
        <fullName evidence="2">Uncharacterized protein</fullName>
    </submittedName>
</protein>
<reference evidence="2 3" key="1">
    <citation type="submission" date="2023-11" db="EMBL/GenBank/DDBJ databases">
        <title>Halocaridina rubra genome assembly.</title>
        <authorList>
            <person name="Smith C."/>
        </authorList>
    </citation>
    <scope>NUCLEOTIDE SEQUENCE [LARGE SCALE GENOMIC DNA]</scope>
    <source>
        <strain evidence="2">EP-1</strain>
        <tissue evidence="2">Whole</tissue>
    </source>
</reference>
<feature type="non-terminal residue" evidence="2">
    <location>
        <position position="670"/>
    </location>
</feature>
<evidence type="ECO:0000256" key="1">
    <source>
        <dbReference type="SAM" id="MobiDB-lite"/>
    </source>
</evidence>
<feature type="region of interest" description="Disordered" evidence="1">
    <location>
        <begin position="501"/>
        <end position="530"/>
    </location>
</feature>
<sequence>MDDGDTEVGMVGEMGETEEVLKVTSVMPHDDEPSLDHAGIQDEVHYVTTDDAGQAVTIVYPQSAIPLLRASDGSLLNFVEIPGVHGDLELDQGALGGETRMVLPQEFTSEGPITVVAAEDGDEQFLLSQSHEHGTITMGNGEGPHTITYLTSTEDGVAGSPGAILNDHLIQIPANDQTGSSHTITLPLSFLNDGSGVSILQGLGNLQLPLMSDAAGESVTLAAGIDSEQVTVGGTEHSPVLSDFQPSVLTTSTTNTFPTLSNQTINRRPQQALSGSAKLNTSTSIAKPNMSLGSKQSLVLKTNNNILNKQSSSNQSKKFIGTGPMAISAQGVVQKIGNRLVTVLPRPEDLKRLQDSKSLILSVKGSGDSAHDFQGIKGQKTRNVPVPVRPHHRFGRRGRGGIRGRPPAVRPAIKDQTVAGDNKSISLLKRDIQNSMFVGQIPEDNFATTIKLEDASNEGIIVDMTLPGGSPASAVLVKGPPEDEDFMINQFEPALPAISRRGRRKKRGRGRPRRTYVISSTGRRPGRPRKVETLLEGPHGARMIHTGPDTRNEDQAYQGAELSADVASIELAGIDDGDGLEDMQVLDMGNLKQEPLEIRSVKEEDIDPNKRRLPPRRRGARYEKMIQALVKSENDDDFIFEEEDFSPDYLTHRRIPTTPKTRGTSGPGKR</sequence>
<feature type="region of interest" description="Disordered" evidence="1">
    <location>
        <begin position="646"/>
        <end position="670"/>
    </location>
</feature>
<organism evidence="2 3">
    <name type="scientific">Halocaridina rubra</name>
    <name type="common">Hawaiian red shrimp</name>
    <dbReference type="NCBI Taxonomy" id="373956"/>
    <lineage>
        <taxon>Eukaryota</taxon>
        <taxon>Metazoa</taxon>
        <taxon>Ecdysozoa</taxon>
        <taxon>Arthropoda</taxon>
        <taxon>Crustacea</taxon>
        <taxon>Multicrustacea</taxon>
        <taxon>Malacostraca</taxon>
        <taxon>Eumalacostraca</taxon>
        <taxon>Eucarida</taxon>
        <taxon>Decapoda</taxon>
        <taxon>Pleocyemata</taxon>
        <taxon>Caridea</taxon>
        <taxon>Atyoidea</taxon>
        <taxon>Atyidae</taxon>
        <taxon>Halocaridina</taxon>
    </lineage>
</organism>
<dbReference type="AlphaFoldDB" id="A0AAN8WI30"/>
<keyword evidence="3" id="KW-1185">Reference proteome</keyword>
<dbReference type="EMBL" id="JAXCGZ010023354">
    <property type="protein sequence ID" value="KAK7013168.1"/>
    <property type="molecule type" value="Genomic_DNA"/>
</dbReference>
<evidence type="ECO:0000313" key="3">
    <source>
        <dbReference type="Proteomes" id="UP001381693"/>
    </source>
</evidence>
<name>A0AAN8WI30_HALRR</name>
<proteinExistence type="predicted"/>
<feature type="region of interest" description="Disordered" evidence="1">
    <location>
        <begin position="382"/>
        <end position="408"/>
    </location>
</feature>
<dbReference type="Proteomes" id="UP001381693">
    <property type="component" value="Unassembled WGS sequence"/>
</dbReference>
<comment type="caution">
    <text evidence="2">The sequence shown here is derived from an EMBL/GenBank/DDBJ whole genome shotgun (WGS) entry which is preliminary data.</text>
</comment>
<feature type="compositionally biased region" description="Basic residues" evidence="1">
    <location>
        <begin position="389"/>
        <end position="402"/>
    </location>
</feature>
<gene>
    <name evidence="2" type="ORF">SK128_011854</name>
</gene>
<feature type="compositionally biased region" description="Basic residues" evidence="1">
    <location>
        <begin position="501"/>
        <end position="514"/>
    </location>
</feature>
<evidence type="ECO:0000313" key="2">
    <source>
        <dbReference type="EMBL" id="KAK7013168.1"/>
    </source>
</evidence>